<keyword evidence="15" id="KW-0812">Transmembrane</keyword>
<protein>
    <submittedName>
        <fullName evidence="16">Cytochrome P450 6k1</fullName>
    </submittedName>
</protein>
<keyword evidence="12 15" id="KW-0472">Membrane</keyword>
<evidence type="ECO:0000256" key="15">
    <source>
        <dbReference type="SAM" id="Phobius"/>
    </source>
</evidence>
<evidence type="ECO:0000256" key="1">
    <source>
        <dbReference type="ARBA" id="ARBA00001971"/>
    </source>
</evidence>
<dbReference type="STRING" id="136037.A0A067RKR6"/>
<dbReference type="CDD" id="cd11056">
    <property type="entry name" value="CYP6-like"/>
    <property type="match status" value="1"/>
</dbReference>
<keyword evidence="17" id="KW-1185">Reference proteome</keyword>
<dbReference type="PRINTS" id="PR00385">
    <property type="entry name" value="P450"/>
</dbReference>
<organism evidence="16 17">
    <name type="scientific">Zootermopsis nevadensis</name>
    <name type="common">Dampwood termite</name>
    <dbReference type="NCBI Taxonomy" id="136037"/>
    <lineage>
        <taxon>Eukaryota</taxon>
        <taxon>Metazoa</taxon>
        <taxon>Ecdysozoa</taxon>
        <taxon>Arthropoda</taxon>
        <taxon>Hexapoda</taxon>
        <taxon>Insecta</taxon>
        <taxon>Pterygota</taxon>
        <taxon>Neoptera</taxon>
        <taxon>Polyneoptera</taxon>
        <taxon>Dictyoptera</taxon>
        <taxon>Blattodea</taxon>
        <taxon>Blattoidea</taxon>
        <taxon>Termitoidae</taxon>
        <taxon>Termopsidae</taxon>
        <taxon>Zootermopsis</taxon>
    </lineage>
</organism>
<dbReference type="GO" id="GO:0020037">
    <property type="term" value="F:heme binding"/>
    <property type="evidence" value="ECO:0007669"/>
    <property type="project" value="InterPro"/>
</dbReference>
<dbReference type="InParanoid" id="A0A067RKR6"/>
<keyword evidence="9 14" id="KW-0560">Oxidoreductase</keyword>
<dbReference type="PRINTS" id="PR00463">
    <property type="entry name" value="EP450I"/>
</dbReference>
<gene>
    <name evidence="16" type="ORF">L798_05562</name>
</gene>
<evidence type="ECO:0000256" key="9">
    <source>
        <dbReference type="ARBA" id="ARBA00023002"/>
    </source>
</evidence>
<evidence type="ECO:0000256" key="14">
    <source>
        <dbReference type="RuleBase" id="RU000461"/>
    </source>
</evidence>
<dbReference type="InterPro" id="IPR002401">
    <property type="entry name" value="Cyt_P450_E_grp-I"/>
</dbReference>
<dbReference type="eggNOG" id="KOG0158">
    <property type="taxonomic scope" value="Eukaryota"/>
</dbReference>
<dbReference type="OrthoDB" id="2789670at2759"/>
<dbReference type="EMBL" id="KK852619">
    <property type="protein sequence ID" value="KDR20099.1"/>
    <property type="molecule type" value="Genomic_DNA"/>
</dbReference>
<dbReference type="GO" id="GO:0004497">
    <property type="term" value="F:monooxygenase activity"/>
    <property type="evidence" value="ECO:0007669"/>
    <property type="project" value="UniProtKB-KW"/>
</dbReference>
<feature type="binding site" description="axial binding residue" evidence="13">
    <location>
        <position position="473"/>
    </location>
    <ligand>
        <name>heme</name>
        <dbReference type="ChEBI" id="CHEBI:30413"/>
    </ligand>
    <ligandPart>
        <name>Fe</name>
        <dbReference type="ChEBI" id="CHEBI:18248"/>
    </ligandPart>
</feature>
<proteinExistence type="inferred from homology"/>
<dbReference type="PANTHER" id="PTHR24292:SF54">
    <property type="entry name" value="CYP9F3-RELATED"/>
    <property type="match status" value="1"/>
</dbReference>
<evidence type="ECO:0000313" key="17">
    <source>
        <dbReference type="Proteomes" id="UP000027135"/>
    </source>
</evidence>
<comment type="subcellular location">
    <subcellularLocation>
        <location evidence="3">Endoplasmic reticulum membrane</location>
        <topology evidence="3">Peripheral membrane protein</topology>
    </subcellularLocation>
    <subcellularLocation>
        <location evidence="2">Microsome membrane</location>
        <topology evidence="2">Peripheral membrane protein</topology>
    </subcellularLocation>
</comment>
<evidence type="ECO:0000313" key="16">
    <source>
        <dbReference type="EMBL" id="KDR20099.1"/>
    </source>
</evidence>
<dbReference type="Gene3D" id="1.10.630.10">
    <property type="entry name" value="Cytochrome P450"/>
    <property type="match status" value="1"/>
</dbReference>
<keyword evidence="8" id="KW-0492">Microsome</keyword>
<evidence type="ECO:0000256" key="10">
    <source>
        <dbReference type="ARBA" id="ARBA00023004"/>
    </source>
</evidence>
<keyword evidence="11 14" id="KW-0503">Monooxygenase</keyword>
<comment type="similarity">
    <text evidence="4 14">Belongs to the cytochrome P450 family.</text>
</comment>
<dbReference type="AlphaFoldDB" id="A0A067RKR6"/>
<keyword evidence="6 13" id="KW-0479">Metal-binding</keyword>
<evidence type="ECO:0000256" key="3">
    <source>
        <dbReference type="ARBA" id="ARBA00004406"/>
    </source>
</evidence>
<dbReference type="Proteomes" id="UP000027135">
    <property type="component" value="Unassembled WGS sequence"/>
</dbReference>
<accession>A0A067RKR6</accession>
<evidence type="ECO:0000256" key="13">
    <source>
        <dbReference type="PIRSR" id="PIRSR602401-1"/>
    </source>
</evidence>
<feature type="transmembrane region" description="Helical" evidence="15">
    <location>
        <begin position="227"/>
        <end position="247"/>
    </location>
</feature>
<comment type="cofactor">
    <cofactor evidence="1 13">
        <name>heme</name>
        <dbReference type="ChEBI" id="CHEBI:30413"/>
    </cofactor>
</comment>
<keyword evidence="10 13" id="KW-0408">Iron</keyword>
<keyword evidence="7" id="KW-0256">Endoplasmic reticulum</keyword>
<dbReference type="FunFam" id="1.10.630.10:FF:000042">
    <property type="entry name" value="Cytochrome P450"/>
    <property type="match status" value="1"/>
</dbReference>
<dbReference type="SUPFAM" id="SSF48264">
    <property type="entry name" value="Cytochrome P450"/>
    <property type="match status" value="1"/>
</dbReference>
<dbReference type="InterPro" id="IPR017972">
    <property type="entry name" value="Cyt_P450_CS"/>
</dbReference>
<feature type="transmembrane region" description="Helical" evidence="15">
    <location>
        <begin position="6"/>
        <end position="25"/>
    </location>
</feature>
<dbReference type="PANTHER" id="PTHR24292">
    <property type="entry name" value="CYTOCHROME P450"/>
    <property type="match status" value="1"/>
</dbReference>
<evidence type="ECO:0000256" key="7">
    <source>
        <dbReference type="ARBA" id="ARBA00022824"/>
    </source>
</evidence>
<evidence type="ECO:0000256" key="2">
    <source>
        <dbReference type="ARBA" id="ARBA00004174"/>
    </source>
</evidence>
<sequence length="528" mass="61512">MALGISFEVLFIILSLLLWGVFWFSTRTFNHWKKKGVYYKEPIIFFGNLKERVLFQKSFHEFHRDLYRSFDGHKYAGFFEGRRPTLMVRDPELIKFIMVRDFEHFVDRPTVALRNSPYTQNMLINMKGQQWKNVRALLTPTFSSGKLKAMENLVEQCGQQMETFLQNECNKNGTNNEKCIELEMKEFFGRFTLDVIATCAFGVQCDSLKDPEAEFVKIAAAFNDISIFNRILIFFVLFFVPQFSRFFPLRFFNKQAMAFLVDVVKKTKEHRRLHKEEKWNDFLQLMLDASAEAKEEGGDEKQDDGVKSNTKKTSTTVLNEETIIAQSLLFILAGFETSSTLLTYAAYELALNQEIQHNLRKQIKEVLDKFGGYCSYEALLDMNYLEMVLLETLRKHPPLARVDRLCTQSYTIPGTNIQLQQDSTVCIPIMGLHHDPQYYPQPEVFDPNRFLPTEKTTRSPYAFLAFGSGPRNCIGTRFALMSTKIAMVHLIKDFYLKPSMKTEVPFKYNKFSMFLKAKNGIWLNIEKI</sequence>
<name>A0A067RKR6_ZOONE</name>
<keyword evidence="5 13" id="KW-0349">Heme</keyword>
<dbReference type="GO" id="GO:0016705">
    <property type="term" value="F:oxidoreductase activity, acting on paired donors, with incorporation or reduction of molecular oxygen"/>
    <property type="evidence" value="ECO:0007669"/>
    <property type="project" value="InterPro"/>
</dbReference>
<evidence type="ECO:0000256" key="8">
    <source>
        <dbReference type="ARBA" id="ARBA00022848"/>
    </source>
</evidence>
<dbReference type="OMA" id="SILMQHN"/>
<dbReference type="Pfam" id="PF00067">
    <property type="entry name" value="p450"/>
    <property type="match status" value="1"/>
</dbReference>
<evidence type="ECO:0000256" key="11">
    <source>
        <dbReference type="ARBA" id="ARBA00023033"/>
    </source>
</evidence>
<evidence type="ECO:0000256" key="5">
    <source>
        <dbReference type="ARBA" id="ARBA00022617"/>
    </source>
</evidence>
<dbReference type="InterPro" id="IPR001128">
    <property type="entry name" value="Cyt_P450"/>
</dbReference>
<dbReference type="GO" id="GO:0005789">
    <property type="term" value="C:endoplasmic reticulum membrane"/>
    <property type="evidence" value="ECO:0007669"/>
    <property type="project" value="UniProtKB-SubCell"/>
</dbReference>
<evidence type="ECO:0000256" key="6">
    <source>
        <dbReference type="ARBA" id="ARBA00022723"/>
    </source>
</evidence>
<reference evidence="16 17" key="1">
    <citation type="journal article" date="2014" name="Nat. Commun.">
        <title>Molecular traces of alternative social organization in a termite genome.</title>
        <authorList>
            <person name="Terrapon N."/>
            <person name="Li C."/>
            <person name="Robertson H.M."/>
            <person name="Ji L."/>
            <person name="Meng X."/>
            <person name="Booth W."/>
            <person name="Chen Z."/>
            <person name="Childers C.P."/>
            <person name="Glastad K.M."/>
            <person name="Gokhale K."/>
            <person name="Gowin J."/>
            <person name="Gronenberg W."/>
            <person name="Hermansen R.A."/>
            <person name="Hu H."/>
            <person name="Hunt B.G."/>
            <person name="Huylmans A.K."/>
            <person name="Khalil S.M."/>
            <person name="Mitchell R.D."/>
            <person name="Munoz-Torres M.C."/>
            <person name="Mustard J.A."/>
            <person name="Pan H."/>
            <person name="Reese J.T."/>
            <person name="Scharf M.E."/>
            <person name="Sun F."/>
            <person name="Vogel H."/>
            <person name="Xiao J."/>
            <person name="Yang W."/>
            <person name="Yang Z."/>
            <person name="Yang Z."/>
            <person name="Zhou J."/>
            <person name="Zhu J."/>
            <person name="Brent C.S."/>
            <person name="Elsik C.G."/>
            <person name="Goodisman M.A."/>
            <person name="Liberles D.A."/>
            <person name="Roe R.M."/>
            <person name="Vargo E.L."/>
            <person name="Vilcinskas A."/>
            <person name="Wang J."/>
            <person name="Bornberg-Bauer E."/>
            <person name="Korb J."/>
            <person name="Zhang G."/>
            <person name="Liebig J."/>
        </authorList>
    </citation>
    <scope>NUCLEOTIDE SEQUENCE [LARGE SCALE GENOMIC DNA]</scope>
    <source>
        <tissue evidence="16">Whole organism</tissue>
    </source>
</reference>
<keyword evidence="15" id="KW-1133">Transmembrane helix</keyword>
<dbReference type="GO" id="GO:0005506">
    <property type="term" value="F:iron ion binding"/>
    <property type="evidence" value="ECO:0007669"/>
    <property type="project" value="InterPro"/>
</dbReference>
<evidence type="ECO:0000256" key="4">
    <source>
        <dbReference type="ARBA" id="ARBA00010617"/>
    </source>
</evidence>
<evidence type="ECO:0000256" key="12">
    <source>
        <dbReference type="ARBA" id="ARBA00023136"/>
    </source>
</evidence>
<dbReference type="InterPro" id="IPR036396">
    <property type="entry name" value="Cyt_P450_sf"/>
</dbReference>
<dbReference type="PROSITE" id="PS00086">
    <property type="entry name" value="CYTOCHROME_P450"/>
    <property type="match status" value="1"/>
</dbReference>
<dbReference type="InterPro" id="IPR050476">
    <property type="entry name" value="Insect_CytP450_Detox"/>
</dbReference>